<comment type="caution">
    <text evidence="4">The sequence shown here is derived from an EMBL/GenBank/DDBJ whole genome shotgun (WGS) entry which is preliminary data.</text>
</comment>
<dbReference type="RefSeq" id="WP_036138984.1">
    <property type="nucleotide sequence ID" value="NZ_AVBH01000245.1"/>
</dbReference>
<dbReference type="InterPro" id="IPR029058">
    <property type="entry name" value="AB_hydrolase_fold"/>
</dbReference>
<dbReference type="InterPro" id="IPR050960">
    <property type="entry name" value="AB_hydrolase_4_sf"/>
</dbReference>
<evidence type="ECO:0000259" key="3">
    <source>
        <dbReference type="Pfam" id="PF12697"/>
    </source>
</evidence>
<feature type="domain" description="AB hydrolase-1" evidence="3">
    <location>
        <begin position="6"/>
        <end position="243"/>
    </location>
</feature>
<dbReference type="OrthoDB" id="332676at2"/>
<dbReference type="Proteomes" id="UP000030003">
    <property type="component" value="Unassembled WGS sequence"/>
</dbReference>
<feature type="active site" description="Charge relay system" evidence="2">
    <location>
        <position position="84"/>
    </location>
</feature>
<evidence type="ECO:0000313" key="4">
    <source>
        <dbReference type="EMBL" id="KGO97674.1"/>
    </source>
</evidence>
<organism evidence="4 5">
    <name type="scientific">Lysobacter defluvii IMMIB APB-9 = DSM 18482</name>
    <dbReference type="NCBI Taxonomy" id="1385515"/>
    <lineage>
        <taxon>Bacteria</taxon>
        <taxon>Pseudomonadati</taxon>
        <taxon>Pseudomonadota</taxon>
        <taxon>Gammaproteobacteria</taxon>
        <taxon>Lysobacterales</taxon>
        <taxon>Lysobacteraceae</taxon>
        <taxon>Novilysobacter</taxon>
    </lineage>
</organism>
<proteinExistence type="inferred from homology"/>
<keyword evidence="4" id="KW-0378">Hydrolase</keyword>
<feature type="active site" description="Charge relay system" evidence="2">
    <location>
        <position position="210"/>
    </location>
</feature>
<feature type="non-terminal residue" evidence="4">
    <location>
        <position position="1"/>
    </location>
</feature>
<dbReference type="AlphaFoldDB" id="A0A0A0M618"/>
<accession>A0A0A0M618</accession>
<evidence type="ECO:0000256" key="1">
    <source>
        <dbReference type="ARBA" id="ARBA00010884"/>
    </source>
</evidence>
<dbReference type="STRING" id="1385515.GCA_000423325_02486"/>
<dbReference type="InterPro" id="IPR012020">
    <property type="entry name" value="ABHD4"/>
</dbReference>
<feature type="active site" description="Charge relay system" evidence="2">
    <location>
        <position position="237"/>
    </location>
</feature>
<evidence type="ECO:0000313" key="5">
    <source>
        <dbReference type="Proteomes" id="UP000030003"/>
    </source>
</evidence>
<sequence length="266" mass="29206">GARGVVLLLHGWEGSADSTYMRLAAARLLDDGFEVVRLNFRDHGQTHHLNEGLFHSNLIDEVVHAAVDLAARLGTGPLAVGGYSLGGNFALRLALRAPAVGLALSQVAVVCPLLDPARTMLAMEQGFPAYLRHFEARWRASLRRKRELYPELYDFGDDVLALRMRPLTQWMVERNTDFGTLERYFDGYSVAGDRLAALQVPASILTAADDPVIPVEDFLEARLPASACLEISRWGGHCGFVEDAALNGFGERWLAERLSRPAPGRG</sequence>
<dbReference type="InterPro" id="IPR000073">
    <property type="entry name" value="AB_hydrolase_1"/>
</dbReference>
<comment type="similarity">
    <text evidence="1">Belongs to the AB hydrolase superfamily. AB hydrolase 4 family.</text>
</comment>
<evidence type="ECO:0000256" key="2">
    <source>
        <dbReference type="PIRSR" id="PIRSR005211-1"/>
    </source>
</evidence>
<reference evidence="4 5" key="1">
    <citation type="submission" date="2013-08" db="EMBL/GenBank/DDBJ databases">
        <title>Genomic analysis of Lysobacter defluvii.</title>
        <authorList>
            <person name="Wang Q."/>
            <person name="Wang G."/>
        </authorList>
    </citation>
    <scope>NUCLEOTIDE SEQUENCE [LARGE SCALE GENOMIC DNA]</scope>
    <source>
        <strain evidence="4 5">IMMIB APB-9</strain>
    </source>
</reference>
<dbReference type="eggNOG" id="COG0429">
    <property type="taxonomic scope" value="Bacteria"/>
</dbReference>
<name>A0A0A0M618_9GAMM</name>
<dbReference type="SUPFAM" id="SSF53474">
    <property type="entry name" value="alpha/beta-Hydrolases"/>
    <property type="match status" value="1"/>
</dbReference>
<dbReference type="PANTHER" id="PTHR10794">
    <property type="entry name" value="ABHYDROLASE DOMAIN-CONTAINING PROTEIN"/>
    <property type="match status" value="1"/>
</dbReference>
<protein>
    <submittedName>
        <fullName evidence="4">Alpha/beta hydrolase</fullName>
    </submittedName>
</protein>
<dbReference type="EMBL" id="AVBH01000245">
    <property type="protein sequence ID" value="KGO97674.1"/>
    <property type="molecule type" value="Genomic_DNA"/>
</dbReference>
<dbReference type="PANTHER" id="PTHR10794:SF63">
    <property type="entry name" value="ALPHA_BETA HYDROLASE 1, ISOFORM A"/>
    <property type="match status" value="1"/>
</dbReference>
<dbReference type="Pfam" id="PF12697">
    <property type="entry name" value="Abhydrolase_6"/>
    <property type="match status" value="1"/>
</dbReference>
<dbReference type="GO" id="GO:0047372">
    <property type="term" value="F:monoacylglycerol lipase activity"/>
    <property type="evidence" value="ECO:0007669"/>
    <property type="project" value="TreeGrafter"/>
</dbReference>
<keyword evidence="5" id="KW-1185">Reference proteome</keyword>
<dbReference type="GO" id="GO:0034338">
    <property type="term" value="F:short-chain carboxylesterase activity"/>
    <property type="evidence" value="ECO:0007669"/>
    <property type="project" value="TreeGrafter"/>
</dbReference>
<dbReference type="Gene3D" id="3.40.50.1820">
    <property type="entry name" value="alpha/beta hydrolase"/>
    <property type="match status" value="1"/>
</dbReference>
<dbReference type="PIRSF" id="PIRSF005211">
    <property type="entry name" value="Ab_hydro_YheT"/>
    <property type="match status" value="1"/>
</dbReference>
<gene>
    <name evidence="4" type="ORF">N791_04035</name>
</gene>